<reference evidence="1 2" key="1">
    <citation type="submission" date="2017-03" db="EMBL/GenBank/DDBJ databases">
        <title>Genome analysis of strain PAMC 26577.</title>
        <authorList>
            <person name="Oh H.-M."/>
            <person name="Yang J.-A."/>
        </authorList>
    </citation>
    <scope>NUCLEOTIDE SEQUENCE [LARGE SCALE GENOMIC DNA]</scope>
    <source>
        <strain evidence="1 2">PAMC 26577</strain>
    </source>
</reference>
<protein>
    <submittedName>
        <fullName evidence="1">Uncharacterized protein</fullName>
    </submittedName>
</protein>
<proteinExistence type="predicted"/>
<comment type="caution">
    <text evidence="1">The sequence shown here is derived from an EMBL/GenBank/DDBJ whole genome shotgun (WGS) entry which is preliminary data.</text>
</comment>
<organism evidence="1 2">
    <name type="scientific">Caballeronia sordidicola</name>
    <name type="common">Burkholderia sordidicola</name>
    <dbReference type="NCBI Taxonomy" id="196367"/>
    <lineage>
        <taxon>Bacteria</taxon>
        <taxon>Pseudomonadati</taxon>
        <taxon>Pseudomonadota</taxon>
        <taxon>Betaproteobacteria</taxon>
        <taxon>Burkholderiales</taxon>
        <taxon>Burkholderiaceae</taxon>
        <taxon>Caballeronia</taxon>
    </lineage>
</organism>
<name>A0A242MUI0_CABSO</name>
<accession>A0A242MUI0</accession>
<sequence>MDDRANGQRIEPTNASGIVRLLLPTPALKVKCTLTPGLGGSYLSLASITLQLQIKQGLPRI</sequence>
<evidence type="ECO:0000313" key="1">
    <source>
        <dbReference type="EMBL" id="OTP75099.1"/>
    </source>
</evidence>
<dbReference type="EMBL" id="NBTZ01000053">
    <property type="protein sequence ID" value="OTP75099.1"/>
    <property type="molecule type" value="Genomic_DNA"/>
</dbReference>
<dbReference type="AlphaFoldDB" id="A0A242MUI0"/>
<dbReference type="Proteomes" id="UP000195221">
    <property type="component" value="Unassembled WGS sequence"/>
</dbReference>
<gene>
    <name evidence="1" type="ORF">PAMC26577_14055</name>
</gene>
<evidence type="ECO:0000313" key="2">
    <source>
        <dbReference type="Proteomes" id="UP000195221"/>
    </source>
</evidence>